<dbReference type="InterPro" id="IPR013083">
    <property type="entry name" value="Znf_RING/FYVE/PHD"/>
</dbReference>
<keyword evidence="3" id="KW-0862">Zinc</keyword>
<evidence type="ECO:0000313" key="5">
    <source>
        <dbReference type="EMBL" id="QHS85009.1"/>
    </source>
</evidence>
<dbReference type="InterPro" id="IPR017907">
    <property type="entry name" value="Znf_RING_CS"/>
</dbReference>
<proteinExistence type="predicted"/>
<keyword evidence="1" id="KW-0479">Metal-binding</keyword>
<evidence type="ECO:0000256" key="2">
    <source>
        <dbReference type="ARBA" id="ARBA00022771"/>
    </source>
</evidence>
<dbReference type="PANTHER" id="PTHR12109">
    <property type="entry name" value="RING FINGER PROTEIN 141-RELATED"/>
    <property type="match status" value="1"/>
</dbReference>
<evidence type="ECO:0000256" key="1">
    <source>
        <dbReference type="ARBA" id="ARBA00022723"/>
    </source>
</evidence>
<dbReference type="GO" id="GO:0008270">
    <property type="term" value="F:zinc ion binding"/>
    <property type="evidence" value="ECO:0007669"/>
    <property type="project" value="UniProtKB-KW"/>
</dbReference>
<dbReference type="PROSITE" id="PS00518">
    <property type="entry name" value="ZF_RING_1"/>
    <property type="match status" value="1"/>
</dbReference>
<dbReference type="PROSITE" id="PS50089">
    <property type="entry name" value="ZF_RING_2"/>
    <property type="match status" value="1"/>
</dbReference>
<dbReference type="Pfam" id="PF00097">
    <property type="entry name" value="zf-C3HC4"/>
    <property type="match status" value="1"/>
</dbReference>
<feature type="domain" description="RING-type" evidence="4">
    <location>
        <begin position="44"/>
        <end position="82"/>
    </location>
</feature>
<sequence>MQNDSRTKAGMRCCGTTESGKRCKLKRKYSDFCYFHTSPENENCSICFDNIKIKTDLECGHNFCTVCILKWMSKSMSCPLCRTTITDSRLIWKAIHYGLRNKLLVRMEENYINLSQLSEEEHEVLGFIGINSLQFMGEEEWNSIKTHIDSAILDKIIIRRRNCIMTINEPEQWEYFKNFKKIYLFE</sequence>
<dbReference type="InterPro" id="IPR018957">
    <property type="entry name" value="Znf_C3HC4_RING-type"/>
</dbReference>
<protein>
    <recommendedName>
        <fullName evidence="4">RING-type domain-containing protein</fullName>
    </recommendedName>
</protein>
<dbReference type="SMART" id="SM00184">
    <property type="entry name" value="RING"/>
    <property type="match status" value="1"/>
</dbReference>
<accession>A0A6C0B0F8</accession>
<dbReference type="Gene3D" id="3.30.40.10">
    <property type="entry name" value="Zinc/RING finger domain, C3HC4 (zinc finger)"/>
    <property type="match status" value="1"/>
</dbReference>
<evidence type="ECO:0000259" key="4">
    <source>
        <dbReference type="PROSITE" id="PS50089"/>
    </source>
</evidence>
<dbReference type="InterPro" id="IPR001841">
    <property type="entry name" value="Znf_RING"/>
</dbReference>
<evidence type="ECO:0000256" key="3">
    <source>
        <dbReference type="ARBA" id="ARBA00022833"/>
    </source>
</evidence>
<reference evidence="5" key="1">
    <citation type="journal article" date="2020" name="Nature">
        <title>Giant virus diversity and host interactions through global metagenomics.</title>
        <authorList>
            <person name="Schulz F."/>
            <person name="Roux S."/>
            <person name="Paez-Espino D."/>
            <person name="Jungbluth S."/>
            <person name="Walsh D.A."/>
            <person name="Denef V.J."/>
            <person name="McMahon K.D."/>
            <person name="Konstantinidis K.T."/>
            <person name="Eloe-Fadrosh E.A."/>
            <person name="Kyrpides N.C."/>
            <person name="Woyke T."/>
        </authorList>
    </citation>
    <scope>NUCLEOTIDE SEQUENCE</scope>
    <source>
        <strain evidence="5">GVMAG-M-3300009182-67</strain>
    </source>
</reference>
<organism evidence="5">
    <name type="scientific">viral metagenome</name>
    <dbReference type="NCBI Taxonomy" id="1070528"/>
    <lineage>
        <taxon>unclassified sequences</taxon>
        <taxon>metagenomes</taxon>
        <taxon>organismal metagenomes</taxon>
    </lineage>
</organism>
<dbReference type="InterPro" id="IPR047126">
    <property type="entry name" value="RNF141-like"/>
</dbReference>
<name>A0A6C0B0F8_9ZZZZ</name>
<keyword evidence="2" id="KW-0863">Zinc-finger</keyword>
<dbReference type="EMBL" id="MN739039">
    <property type="protein sequence ID" value="QHS85009.1"/>
    <property type="molecule type" value="Genomic_DNA"/>
</dbReference>
<dbReference type="SUPFAM" id="SSF57850">
    <property type="entry name" value="RING/U-box"/>
    <property type="match status" value="1"/>
</dbReference>
<dbReference type="AlphaFoldDB" id="A0A6C0B0F8"/>